<accession>A0A2N3NCD7</accession>
<dbReference type="PROSITE" id="PS50020">
    <property type="entry name" value="WW_DOMAIN_2"/>
    <property type="match status" value="1"/>
</dbReference>
<dbReference type="VEuPathDB" id="FungiDB:jhhlp_001876"/>
<dbReference type="SUPFAM" id="SSF54534">
    <property type="entry name" value="FKBP-like"/>
    <property type="match status" value="1"/>
</dbReference>
<dbReference type="STRING" id="41688.A0A2N3NCD7"/>
<proteinExistence type="predicted"/>
<dbReference type="PANTHER" id="PTHR10657:SF4">
    <property type="entry name" value="PEPTIDYL-PROLYL CIS-TRANS ISOMERASE-RELATED"/>
    <property type="match status" value="1"/>
</dbReference>
<dbReference type="FunFam" id="3.10.50.40:FF:000026">
    <property type="entry name" value="Peptidyl-prolyl cis-trans isomerase"/>
    <property type="match status" value="1"/>
</dbReference>
<dbReference type="GO" id="GO:0005634">
    <property type="term" value="C:nucleus"/>
    <property type="evidence" value="ECO:0007669"/>
    <property type="project" value="TreeGrafter"/>
</dbReference>
<dbReference type="SUPFAM" id="SSF51045">
    <property type="entry name" value="WW domain"/>
    <property type="match status" value="1"/>
</dbReference>
<evidence type="ECO:0000313" key="8">
    <source>
        <dbReference type="EMBL" id="PKS10126.1"/>
    </source>
</evidence>
<dbReference type="InterPro" id="IPR001202">
    <property type="entry name" value="WW_dom"/>
</dbReference>
<comment type="caution">
    <text evidence="8">The sequence shown here is derived from an EMBL/GenBank/DDBJ whole genome shotgun (WGS) entry which is preliminary data.</text>
</comment>
<dbReference type="GO" id="GO:0005829">
    <property type="term" value="C:cytosol"/>
    <property type="evidence" value="ECO:0007669"/>
    <property type="project" value="TreeGrafter"/>
</dbReference>
<gene>
    <name evidence="8" type="ORF">jhhlp_001876</name>
</gene>
<organism evidence="8 9">
    <name type="scientific">Lomentospora prolificans</name>
    <dbReference type="NCBI Taxonomy" id="41688"/>
    <lineage>
        <taxon>Eukaryota</taxon>
        <taxon>Fungi</taxon>
        <taxon>Dikarya</taxon>
        <taxon>Ascomycota</taxon>
        <taxon>Pezizomycotina</taxon>
        <taxon>Sordariomycetes</taxon>
        <taxon>Hypocreomycetidae</taxon>
        <taxon>Microascales</taxon>
        <taxon>Microascaceae</taxon>
        <taxon>Lomentospora</taxon>
    </lineage>
</organism>
<comment type="catalytic activity">
    <reaction evidence="1 5">
        <text>[protein]-peptidylproline (omega=180) = [protein]-peptidylproline (omega=0)</text>
        <dbReference type="Rhea" id="RHEA:16237"/>
        <dbReference type="Rhea" id="RHEA-COMP:10747"/>
        <dbReference type="Rhea" id="RHEA-COMP:10748"/>
        <dbReference type="ChEBI" id="CHEBI:83833"/>
        <dbReference type="ChEBI" id="CHEBI:83834"/>
        <dbReference type="EC" id="5.2.1.8"/>
    </reaction>
</comment>
<dbReference type="CDD" id="cd00201">
    <property type="entry name" value="WW"/>
    <property type="match status" value="1"/>
</dbReference>
<dbReference type="InterPro" id="IPR051370">
    <property type="entry name" value="PPIase_Pin1"/>
</dbReference>
<keyword evidence="2 4" id="KW-0697">Rotamase</keyword>
<dbReference type="Gene3D" id="2.20.70.10">
    <property type="match status" value="1"/>
</dbReference>
<dbReference type="InterPro" id="IPR046357">
    <property type="entry name" value="PPIase_dom_sf"/>
</dbReference>
<dbReference type="GO" id="GO:0060261">
    <property type="term" value="P:positive regulation of transcription initiation by RNA polymerase II"/>
    <property type="evidence" value="ECO:0007669"/>
    <property type="project" value="UniProtKB-ARBA"/>
</dbReference>
<reference evidence="8 9" key="1">
    <citation type="journal article" date="2017" name="G3 (Bethesda)">
        <title>First Draft Genome Sequence of the Pathogenic Fungus Lomentospora prolificans (Formerly Scedosporium prolificans).</title>
        <authorList>
            <person name="Luo R."/>
            <person name="Zimin A."/>
            <person name="Workman R."/>
            <person name="Fan Y."/>
            <person name="Pertea G."/>
            <person name="Grossman N."/>
            <person name="Wear M.P."/>
            <person name="Jia B."/>
            <person name="Miller H."/>
            <person name="Casadevall A."/>
            <person name="Timp W."/>
            <person name="Zhang S.X."/>
            <person name="Salzberg S.L."/>
        </authorList>
    </citation>
    <scope>NUCLEOTIDE SEQUENCE [LARGE SCALE GENOMIC DNA]</scope>
    <source>
        <strain evidence="8 9">JHH-5317</strain>
    </source>
</reference>
<dbReference type="FunFam" id="2.20.70.10:FF:000066">
    <property type="entry name" value="Peptidyl-prolyl cis-trans isomerase"/>
    <property type="match status" value="1"/>
</dbReference>
<keyword evidence="3 4" id="KW-0413">Isomerase</keyword>
<dbReference type="SMART" id="SM00456">
    <property type="entry name" value="WW"/>
    <property type="match status" value="1"/>
</dbReference>
<feature type="domain" description="PpiC" evidence="7">
    <location>
        <begin position="75"/>
        <end position="186"/>
    </location>
</feature>
<evidence type="ECO:0000256" key="2">
    <source>
        <dbReference type="ARBA" id="ARBA00023110"/>
    </source>
</evidence>
<dbReference type="PANTHER" id="PTHR10657">
    <property type="entry name" value="PEPTIDYL-PROLYL CIS-TRANS ISOMERASE"/>
    <property type="match status" value="1"/>
</dbReference>
<dbReference type="FunCoup" id="A0A2N3NCD7">
    <property type="interactions" value="939"/>
</dbReference>
<evidence type="ECO:0000259" key="6">
    <source>
        <dbReference type="PROSITE" id="PS50020"/>
    </source>
</evidence>
<dbReference type="GO" id="GO:0003755">
    <property type="term" value="F:peptidyl-prolyl cis-trans isomerase activity"/>
    <property type="evidence" value="ECO:0007669"/>
    <property type="project" value="UniProtKB-UniRule"/>
</dbReference>
<evidence type="ECO:0000256" key="1">
    <source>
        <dbReference type="ARBA" id="ARBA00000971"/>
    </source>
</evidence>
<name>A0A2N3NCD7_9PEZI</name>
<dbReference type="InParanoid" id="A0A2N3NCD7"/>
<feature type="domain" description="WW" evidence="6">
    <location>
        <begin position="13"/>
        <end position="47"/>
    </location>
</feature>
<dbReference type="OrthoDB" id="2530521at2759"/>
<evidence type="ECO:0000256" key="5">
    <source>
        <dbReference type="RuleBase" id="RU363014"/>
    </source>
</evidence>
<dbReference type="InterPro" id="IPR000297">
    <property type="entry name" value="PPIase_PpiC"/>
</dbReference>
<evidence type="ECO:0000259" key="7">
    <source>
        <dbReference type="PROSITE" id="PS50198"/>
    </source>
</evidence>
<protein>
    <recommendedName>
        <fullName evidence="5">Peptidyl-prolyl cis-trans isomerase</fullName>
        <ecNumber evidence="5">5.2.1.8</ecNumber>
    </recommendedName>
</protein>
<dbReference type="EC" id="5.2.1.8" evidence="5"/>
<dbReference type="Proteomes" id="UP000233524">
    <property type="component" value="Unassembled WGS sequence"/>
</dbReference>
<dbReference type="EMBL" id="NLAX01000008">
    <property type="protein sequence ID" value="PKS10126.1"/>
    <property type="molecule type" value="Genomic_DNA"/>
</dbReference>
<dbReference type="Gene3D" id="3.10.50.40">
    <property type="match status" value="1"/>
</dbReference>
<dbReference type="AlphaFoldDB" id="A0A2N3NCD7"/>
<sequence length="186" mass="20953">MSSLLTLPRQLETGLPPNWEVRHSNSKNLPYYFNAEETISRWEPPEGTDTEKLKVYMANHHAQRYVKPQGVVVPDGQIWAAHLLVKHNESRNPSSWKEPRITRSKDEARKIIEGYRDRIKAGGESETLGSLAKRESDCNSAHKFGDLGIFGRGVMQKEFEDAAFALEVGQLSGVVETASGLHLIER</sequence>
<dbReference type="PROSITE" id="PS50198">
    <property type="entry name" value="PPIC_PPIASE_2"/>
    <property type="match status" value="1"/>
</dbReference>
<dbReference type="Pfam" id="PF00397">
    <property type="entry name" value="WW"/>
    <property type="match status" value="1"/>
</dbReference>
<dbReference type="Pfam" id="PF00639">
    <property type="entry name" value="Rotamase"/>
    <property type="match status" value="1"/>
</dbReference>
<evidence type="ECO:0000256" key="3">
    <source>
        <dbReference type="ARBA" id="ARBA00023235"/>
    </source>
</evidence>
<evidence type="ECO:0000313" key="9">
    <source>
        <dbReference type="Proteomes" id="UP000233524"/>
    </source>
</evidence>
<dbReference type="InterPro" id="IPR036020">
    <property type="entry name" value="WW_dom_sf"/>
</dbReference>
<keyword evidence="9" id="KW-1185">Reference proteome</keyword>
<evidence type="ECO:0000256" key="4">
    <source>
        <dbReference type="PROSITE-ProRule" id="PRU00278"/>
    </source>
</evidence>
<dbReference type="PROSITE" id="PS01159">
    <property type="entry name" value="WW_DOMAIN_1"/>
    <property type="match status" value="1"/>
</dbReference>